<dbReference type="Gene3D" id="3.20.20.70">
    <property type="entry name" value="Aldolase class I"/>
    <property type="match status" value="1"/>
</dbReference>
<evidence type="ECO:0000313" key="4">
    <source>
        <dbReference type="Proteomes" id="UP000279760"/>
    </source>
</evidence>
<dbReference type="SUPFAM" id="SSF51445">
    <property type="entry name" value="(Trans)glycosidases"/>
    <property type="match status" value="1"/>
</dbReference>
<gene>
    <name evidence="3" type="ORF">ECB94_17985</name>
</gene>
<accession>A0A3G4VGS8</accession>
<protein>
    <submittedName>
        <fullName evidence="3">Alpha-galactosidase</fullName>
    </submittedName>
</protein>
<evidence type="ECO:0000256" key="1">
    <source>
        <dbReference type="ARBA" id="ARBA00022801"/>
    </source>
</evidence>
<dbReference type="AlphaFoldDB" id="A0A3G4VGS8"/>
<dbReference type="Pfam" id="PF02065">
    <property type="entry name" value="Melibiase"/>
    <property type="match status" value="1"/>
</dbReference>
<evidence type="ECO:0000256" key="2">
    <source>
        <dbReference type="ARBA" id="ARBA00023295"/>
    </source>
</evidence>
<dbReference type="CDD" id="cd14791">
    <property type="entry name" value="GH36"/>
    <property type="match status" value="1"/>
</dbReference>
<dbReference type="InterPro" id="IPR002252">
    <property type="entry name" value="Glyco_hydro_36"/>
</dbReference>
<dbReference type="EMBL" id="CP033578">
    <property type="protein sequence ID" value="AYV23198.1"/>
    <property type="molecule type" value="Genomic_DNA"/>
</dbReference>
<name>A0A3G4VGS8_9VIBR</name>
<dbReference type="InterPro" id="IPR017853">
    <property type="entry name" value="GH"/>
</dbReference>
<sequence>MKLVDYLTFEATCLDTNAVEVTATPRFDEEVVFLDIEVSAKEPTRFPEVTVDAHFPFIDMHSLWTPCPHGNPKALRNKGIPEWWPYYSSHISHVAPVGCFYSQRSQSRLAFAFSDCKNIVNVHAGAYEEENVGRIRLRLFSQSNEELTSYRGTLRLDTRDIPVFDAIESMALWHEKLLGGEQMQVPEAALEPVYSTWYAFHQDLSQQEIEAQCEMAVSAGCKTIILDDGWQTDDNNRGYKYCGDWQVATSRFPDFAQHVRNVQGMGMKYMLWLSVPFMGKGCERWNEFEDYLLFYSEQNETGTLDPRYPQVRDYLVETFSRVVREYNLDGLKLDFIDEFDMTNAQGSAMSPDPKRDTESLPEAVDMLMVDVRRTLEALNPNIMIEFRQRYIGSMIRKYGNLFRVHDCPNDPIGNRMGIVDLRAFSGSTSVHSDMFTWSPEDTVESASLHFINSLFAVPQISPNMRKLSDSHLTMVKHWLGFWVKHKDILMKGKIKTCNPEMQYPIVESSLDHQKVVAVFSDTPVEVFHDGITDITIVNGSMNERVILRSLSEKSVSVSTFDCLGKQLEHKTMELKVGLTELAQPISGYMKISV</sequence>
<dbReference type="PANTHER" id="PTHR43053:SF3">
    <property type="entry name" value="ALPHA-GALACTOSIDASE C-RELATED"/>
    <property type="match status" value="1"/>
</dbReference>
<dbReference type="PANTHER" id="PTHR43053">
    <property type="entry name" value="GLYCOSIDASE FAMILY 31"/>
    <property type="match status" value="1"/>
</dbReference>
<dbReference type="InterPro" id="IPR013785">
    <property type="entry name" value="Aldolase_TIM"/>
</dbReference>
<dbReference type="Proteomes" id="UP000279760">
    <property type="component" value="Chromosome 2"/>
</dbReference>
<keyword evidence="1" id="KW-0378">Hydrolase</keyword>
<evidence type="ECO:0000313" key="3">
    <source>
        <dbReference type="EMBL" id="AYV23198.1"/>
    </source>
</evidence>
<keyword evidence="2" id="KW-0326">Glycosidase</keyword>
<reference evidence="3 4" key="1">
    <citation type="submission" date="2018-11" db="EMBL/GenBank/DDBJ databases">
        <title>Complete Genome Sequence of Vbrio mediterranei 117-T6: a Potential Pathogen Bacteria Isolated from the Conchocelis of Pyropia.</title>
        <authorList>
            <person name="Liu Q."/>
        </authorList>
    </citation>
    <scope>NUCLEOTIDE SEQUENCE [LARGE SCALE GENOMIC DNA]</scope>
    <source>
        <strain evidence="3 4">117-T6</strain>
    </source>
</reference>
<dbReference type="GO" id="GO:0004557">
    <property type="term" value="F:alpha-galactosidase activity"/>
    <property type="evidence" value="ECO:0007669"/>
    <property type="project" value="InterPro"/>
</dbReference>
<dbReference type="RefSeq" id="WP_124941291.1">
    <property type="nucleotide sequence ID" value="NZ_CP033578.1"/>
</dbReference>
<dbReference type="InterPro" id="IPR050985">
    <property type="entry name" value="Alpha-glycosidase_related"/>
</dbReference>
<organism evidence="3 4">
    <name type="scientific">Vibrio mediterranei</name>
    <dbReference type="NCBI Taxonomy" id="689"/>
    <lineage>
        <taxon>Bacteria</taxon>
        <taxon>Pseudomonadati</taxon>
        <taxon>Pseudomonadota</taxon>
        <taxon>Gammaproteobacteria</taxon>
        <taxon>Vibrionales</taxon>
        <taxon>Vibrionaceae</taxon>
        <taxon>Vibrio</taxon>
    </lineage>
</organism>
<dbReference type="GO" id="GO:0016052">
    <property type="term" value="P:carbohydrate catabolic process"/>
    <property type="evidence" value="ECO:0007669"/>
    <property type="project" value="InterPro"/>
</dbReference>
<proteinExistence type="predicted"/>